<keyword evidence="3" id="KW-0813">Transport</keyword>
<gene>
    <name evidence="9" type="ORF">JKA74_14805</name>
</gene>
<evidence type="ECO:0000313" key="9">
    <source>
        <dbReference type="EMBL" id="MBK6266314.1"/>
    </source>
</evidence>
<evidence type="ECO:0000256" key="2">
    <source>
        <dbReference type="ARBA" id="ARBA00009773"/>
    </source>
</evidence>
<comment type="caution">
    <text evidence="9">The sequence shown here is derived from an EMBL/GenBank/DDBJ whole genome shotgun (WGS) entry which is preliminary data.</text>
</comment>
<keyword evidence="6 8" id="KW-1133">Transmembrane helix</keyword>
<dbReference type="Pfam" id="PF01594">
    <property type="entry name" value="AI-2E_transport"/>
    <property type="match status" value="1"/>
</dbReference>
<evidence type="ECO:0000256" key="3">
    <source>
        <dbReference type="ARBA" id="ARBA00022448"/>
    </source>
</evidence>
<comment type="similarity">
    <text evidence="2">Belongs to the autoinducer-2 exporter (AI-2E) (TC 2.A.86) family.</text>
</comment>
<dbReference type="EMBL" id="JAEQBW010000007">
    <property type="protein sequence ID" value="MBK6266314.1"/>
    <property type="molecule type" value="Genomic_DNA"/>
</dbReference>
<feature type="transmembrane region" description="Helical" evidence="8">
    <location>
        <begin position="58"/>
        <end position="83"/>
    </location>
</feature>
<feature type="transmembrane region" description="Helical" evidence="8">
    <location>
        <begin position="290"/>
        <end position="314"/>
    </location>
</feature>
<keyword evidence="5 8" id="KW-0812">Transmembrane</keyword>
<feature type="transmembrane region" description="Helical" evidence="8">
    <location>
        <begin position="194"/>
        <end position="217"/>
    </location>
</feature>
<evidence type="ECO:0000256" key="7">
    <source>
        <dbReference type="ARBA" id="ARBA00023136"/>
    </source>
</evidence>
<dbReference type="GO" id="GO:0005886">
    <property type="term" value="C:plasma membrane"/>
    <property type="evidence" value="ECO:0007669"/>
    <property type="project" value="UniProtKB-SubCell"/>
</dbReference>
<evidence type="ECO:0000313" key="10">
    <source>
        <dbReference type="Proteomes" id="UP000611723"/>
    </source>
</evidence>
<evidence type="ECO:0000256" key="5">
    <source>
        <dbReference type="ARBA" id="ARBA00022692"/>
    </source>
</evidence>
<evidence type="ECO:0000256" key="1">
    <source>
        <dbReference type="ARBA" id="ARBA00004651"/>
    </source>
</evidence>
<proteinExistence type="inferred from homology"/>
<dbReference type="RefSeq" id="WP_201431995.1">
    <property type="nucleotide sequence ID" value="NZ_JAEQBW010000007.1"/>
</dbReference>
<dbReference type="AlphaFoldDB" id="A0A934X0B6"/>
<reference evidence="9" key="1">
    <citation type="submission" date="2021-01" db="EMBL/GenBank/DDBJ databases">
        <title>Marivirga aurantiaca sp. nov., isolated from intertidal surface sediments.</title>
        <authorList>
            <person name="Zhang M."/>
        </authorList>
    </citation>
    <scope>NUCLEOTIDE SEQUENCE</scope>
    <source>
        <strain evidence="9">S37H4</strain>
    </source>
</reference>
<dbReference type="PANTHER" id="PTHR21716:SF53">
    <property type="entry name" value="PERMEASE PERM-RELATED"/>
    <property type="match status" value="1"/>
</dbReference>
<evidence type="ECO:0000256" key="8">
    <source>
        <dbReference type="SAM" id="Phobius"/>
    </source>
</evidence>
<keyword evidence="10" id="KW-1185">Reference proteome</keyword>
<organism evidence="9 10">
    <name type="scientific">Marivirga aurantiaca</name>
    <dbReference type="NCBI Taxonomy" id="2802615"/>
    <lineage>
        <taxon>Bacteria</taxon>
        <taxon>Pseudomonadati</taxon>
        <taxon>Bacteroidota</taxon>
        <taxon>Cytophagia</taxon>
        <taxon>Cytophagales</taxon>
        <taxon>Marivirgaceae</taxon>
        <taxon>Marivirga</taxon>
    </lineage>
</organism>
<accession>A0A934X0B6</accession>
<feature type="transmembrane region" description="Helical" evidence="8">
    <location>
        <begin position="249"/>
        <end position="270"/>
    </location>
</feature>
<feature type="transmembrane region" description="Helical" evidence="8">
    <location>
        <begin position="137"/>
        <end position="161"/>
    </location>
</feature>
<dbReference type="GO" id="GO:0055085">
    <property type="term" value="P:transmembrane transport"/>
    <property type="evidence" value="ECO:0007669"/>
    <property type="project" value="TreeGrafter"/>
</dbReference>
<dbReference type="Proteomes" id="UP000611723">
    <property type="component" value="Unassembled WGS sequence"/>
</dbReference>
<evidence type="ECO:0000256" key="6">
    <source>
        <dbReference type="ARBA" id="ARBA00022989"/>
    </source>
</evidence>
<protein>
    <submittedName>
        <fullName evidence="9">AI-2E family transporter</fullName>
    </submittedName>
</protein>
<evidence type="ECO:0000256" key="4">
    <source>
        <dbReference type="ARBA" id="ARBA00022475"/>
    </source>
</evidence>
<dbReference type="InterPro" id="IPR002549">
    <property type="entry name" value="AI-2E-like"/>
</dbReference>
<feature type="transmembrane region" description="Helical" evidence="8">
    <location>
        <begin position="7"/>
        <end position="24"/>
    </location>
</feature>
<keyword evidence="7 8" id="KW-0472">Membrane</keyword>
<sequence length="371" mass="40876">MHISFRRIFFVLATSFAIFAALGFAKIVLIPIGMALLVSFILLPVCKELERWGLNRTLAGFLAVFMLLIILSGAITLFSSQIINLSKEVSNLGQKFMSSFTDVLVFINNNINFVDDLNRDDLIERAKEWMNEYGAAIVNSVATIIGGLISTLIFAFLFLIYRVGLTKAFMRFSAKDKRGRTFDMLKKVQKVGQGYLSGMFILILIMGTSHSIALLIIGIESPFLFGYFVGFLVIIPYVGTVAGAMIPILYTFMTTDSLLTPLIVVIYFWFIQTVESNFLSPKIVGSSMHVNALAAIISLIVGGAVWGVAGMILFMPFVAMLKVVCDEFEELKPIGLLISSDVSGAGDGSAGRTSLLKRKVKEWFSSKGNRE</sequence>
<keyword evidence="4" id="KW-1003">Cell membrane</keyword>
<feature type="transmembrane region" description="Helical" evidence="8">
    <location>
        <begin position="223"/>
        <end position="242"/>
    </location>
</feature>
<name>A0A934X0B6_9BACT</name>
<dbReference type="PANTHER" id="PTHR21716">
    <property type="entry name" value="TRANSMEMBRANE PROTEIN"/>
    <property type="match status" value="1"/>
</dbReference>
<comment type="subcellular location">
    <subcellularLocation>
        <location evidence="1">Cell membrane</location>
        <topology evidence="1">Multi-pass membrane protein</topology>
    </subcellularLocation>
</comment>